<dbReference type="PROSITE" id="PS50977">
    <property type="entry name" value="HTH_TETR_2"/>
    <property type="match status" value="1"/>
</dbReference>
<feature type="DNA-binding region" description="H-T-H motif" evidence="4">
    <location>
        <begin position="34"/>
        <end position="53"/>
    </location>
</feature>
<evidence type="ECO:0000313" key="6">
    <source>
        <dbReference type="EMBL" id="SFG54579.1"/>
    </source>
</evidence>
<dbReference type="Pfam" id="PF00440">
    <property type="entry name" value="TetR_N"/>
    <property type="match status" value="1"/>
</dbReference>
<dbReference type="SUPFAM" id="SSF48498">
    <property type="entry name" value="Tetracyclin repressor-like, C-terminal domain"/>
    <property type="match status" value="1"/>
</dbReference>
<dbReference type="AlphaFoldDB" id="A0A1I2SRY0"/>
<dbReference type="Proteomes" id="UP000199337">
    <property type="component" value="Unassembled WGS sequence"/>
</dbReference>
<evidence type="ECO:0000256" key="1">
    <source>
        <dbReference type="ARBA" id="ARBA00023015"/>
    </source>
</evidence>
<proteinExistence type="predicted"/>
<evidence type="ECO:0000256" key="3">
    <source>
        <dbReference type="ARBA" id="ARBA00023163"/>
    </source>
</evidence>
<keyword evidence="1" id="KW-0805">Transcription regulation</keyword>
<dbReference type="STRING" id="341036.SAMN05660649_01933"/>
<dbReference type="SUPFAM" id="SSF46689">
    <property type="entry name" value="Homeodomain-like"/>
    <property type="match status" value="1"/>
</dbReference>
<keyword evidence="3" id="KW-0804">Transcription</keyword>
<dbReference type="PANTHER" id="PTHR30055:SF234">
    <property type="entry name" value="HTH-TYPE TRANSCRIPTIONAL REGULATOR BETI"/>
    <property type="match status" value="1"/>
</dbReference>
<evidence type="ECO:0000256" key="2">
    <source>
        <dbReference type="ARBA" id="ARBA00023125"/>
    </source>
</evidence>
<reference evidence="7" key="1">
    <citation type="submission" date="2016-10" db="EMBL/GenBank/DDBJ databases">
        <authorList>
            <person name="Varghese N."/>
            <person name="Submissions S."/>
        </authorList>
    </citation>
    <scope>NUCLEOTIDE SEQUENCE [LARGE SCALE GENOMIC DNA]</scope>
    <source>
        <strain evidence="7">DSM 17038</strain>
    </source>
</reference>
<dbReference type="InterPro" id="IPR050109">
    <property type="entry name" value="HTH-type_TetR-like_transc_reg"/>
</dbReference>
<dbReference type="PANTHER" id="PTHR30055">
    <property type="entry name" value="HTH-TYPE TRANSCRIPTIONAL REGULATOR RUTR"/>
    <property type="match status" value="1"/>
</dbReference>
<dbReference type="InterPro" id="IPR009057">
    <property type="entry name" value="Homeodomain-like_sf"/>
</dbReference>
<dbReference type="RefSeq" id="WP_092471083.1">
    <property type="nucleotide sequence ID" value="NZ_FOOX01000006.1"/>
</dbReference>
<protein>
    <submittedName>
        <fullName evidence="6">Transcriptional regulator, TetR family</fullName>
    </submittedName>
</protein>
<sequence>MVKTRLERKKEETKKKIISVAMNLFKSQGFDSTTVEQIAEEADIAKGTIYLHFPMKEAIISEYLRAAVRELGPDVIQALRKLPDMRSRLVAIFIKSQEWIEKEITRDLERKYVFYRIQTLEKSVRNVISAYLTEIIALGQKEGEIRDDVPADLLALQLEAVHFFTVITWLAEPEKFSLADRITLNVELFLNGSAAGAHTV</sequence>
<gene>
    <name evidence="6" type="ORF">SAMN05660649_01933</name>
</gene>
<dbReference type="InterPro" id="IPR036271">
    <property type="entry name" value="Tet_transcr_reg_TetR-rel_C_sf"/>
</dbReference>
<organism evidence="6 7">
    <name type="scientific">Desulfotruncus arcticus DSM 17038</name>
    <dbReference type="NCBI Taxonomy" id="1121424"/>
    <lineage>
        <taxon>Bacteria</taxon>
        <taxon>Bacillati</taxon>
        <taxon>Bacillota</taxon>
        <taxon>Clostridia</taxon>
        <taxon>Eubacteriales</taxon>
        <taxon>Desulfallaceae</taxon>
        <taxon>Desulfotruncus</taxon>
    </lineage>
</organism>
<feature type="domain" description="HTH tetR-type" evidence="5">
    <location>
        <begin position="11"/>
        <end position="71"/>
    </location>
</feature>
<dbReference type="OrthoDB" id="268339at2"/>
<accession>A0A1I2SRY0</accession>
<dbReference type="EMBL" id="FOOX01000006">
    <property type="protein sequence ID" value="SFG54579.1"/>
    <property type="molecule type" value="Genomic_DNA"/>
</dbReference>
<evidence type="ECO:0000256" key="4">
    <source>
        <dbReference type="PROSITE-ProRule" id="PRU00335"/>
    </source>
</evidence>
<dbReference type="PRINTS" id="PR00455">
    <property type="entry name" value="HTHTETR"/>
</dbReference>
<keyword evidence="2 4" id="KW-0238">DNA-binding</keyword>
<name>A0A1I2SRY0_9FIRM</name>
<evidence type="ECO:0000313" key="7">
    <source>
        <dbReference type="Proteomes" id="UP000199337"/>
    </source>
</evidence>
<evidence type="ECO:0000259" key="5">
    <source>
        <dbReference type="PROSITE" id="PS50977"/>
    </source>
</evidence>
<keyword evidence="7" id="KW-1185">Reference proteome</keyword>
<dbReference type="InterPro" id="IPR001647">
    <property type="entry name" value="HTH_TetR"/>
</dbReference>
<dbReference type="GO" id="GO:0003700">
    <property type="term" value="F:DNA-binding transcription factor activity"/>
    <property type="evidence" value="ECO:0007669"/>
    <property type="project" value="TreeGrafter"/>
</dbReference>
<dbReference type="Gene3D" id="1.10.357.10">
    <property type="entry name" value="Tetracycline Repressor, domain 2"/>
    <property type="match status" value="1"/>
</dbReference>
<dbReference type="GO" id="GO:0000976">
    <property type="term" value="F:transcription cis-regulatory region binding"/>
    <property type="evidence" value="ECO:0007669"/>
    <property type="project" value="TreeGrafter"/>
</dbReference>